<dbReference type="PANTHER" id="PTHR30605">
    <property type="entry name" value="ANHYDRO-N-ACETYLMURAMIC ACID KINASE"/>
    <property type="match status" value="1"/>
</dbReference>
<keyword evidence="1" id="KW-0119">Carbohydrate metabolism</keyword>
<dbReference type="InterPro" id="IPR043129">
    <property type="entry name" value="ATPase_NBD"/>
</dbReference>
<dbReference type="GO" id="GO:0016301">
    <property type="term" value="F:kinase activity"/>
    <property type="evidence" value="ECO:0007669"/>
    <property type="project" value="UniProtKB-KW"/>
</dbReference>
<dbReference type="OrthoDB" id="9763949at2"/>
<dbReference type="Gene3D" id="3.30.420.40">
    <property type="match status" value="2"/>
</dbReference>
<comment type="catalytic activity">
    <reaction evidence="1">
        <text>1,6-anhydro-N-acetyl-beta-muramate + ATP + H2O = N-acetyl-D-muramate 6-phosphate + ADP + H(+)</text>
        <dbReference type="Rhea" id="RHEA:24952"/>
        <dbReference type="ChEBI" id="CHEBI:15377"/>
        <dbReference type="ChEBI" id="CHEBI:15378"/>
        <dbReference type="ChEBI" id="CHEBI:30616"/>
        <dbReference type="ChEBI" id="CHEBI:58690"/>
        <dbReference type="ChEBI" id="CHEBI:58722"/>
        <dbReference type="ChEBI" id="CHEBI:456216"/>
        <dbReference type="EC" id="2.7.1.170"/>
    </reaction>
</comment>
<feature type="binding site" evidence="1">
    <location>
        <begin position="12"/>
        <end position="19"/>
    </location>
    <ligand>
        <name>ATP</name>
        <dbReference type="ChEBI" id="CHEBI:30616"/>
    </ligand>
</feature>
<evidence type="ECO:0000313" key="2">
    <source>
        <dbReference type="EMBL" id="SEQ24117.1"/>
    </source>
</evidence>
<dbReference type="RefSeq" id="WP_093283900.1">
    <property type="nucleotide sequence ID" value="NZ_FOFS01000005.1"/>
</dbReference>
<name>A0A1H9EEX7_9GAMM</name>
<dbReference type="Proteomes" id="UP000199233">
    <property type="component" value="Unassembled WGS sequence"/>
</dbReference>
<keyword evidence="1" id="KW-0067">ATP-binding</keyword>
<dbReference type="STRING" id="489703.SAMN04488038_1059"/>
<comment type="function">
    <text evidence="1">Catalyzes the specific phosphorylation of 1,6-anhydro-N-acetylmuramic acid (anhMurNAc) with the simultaneous cleavage of the 1,6-anhydro ring, generating MurNAc-6-P. Is required for the utilization of anhMurNAc either imported from the medium or derived from its own cell wall murein, and thus plays a role in cell wall recycling.</text>
</comment>
<evidence type="ECO:0000256" key="1">
    <source>
        <dbReference type="HAMAP-Rule" id="MF_01270"/>
    </source>
</evidence>
<dbReference type="GO" id="GO:0097175">
    <property type="term" value="P:1,6-anhydro-N-acetyl-beta-muramic acid catabolic process"/>
    <property type="evidence" value="ECO:0007669"/>
    <property type="project" value="UniProtKB-UniRule"/>
</dbReference>
<keyword evidence="1" id="KW-0547">Nucleotide-binding</keyword>
<keyword evidence="1 2" id="KW-0418">Kinase</keyword>
<dbReference type="UniPathway" id="UPA00544"/>
<dbReference type="AlphaFoldDB" id="A0A1H9EEX7"/>
<reference evidence="2 3" key="1">
    <citation type="submission" date="2016-10" db="EMBL/GenBank/DDBJ databases">
        <authorList>
            <person name="de Groot N.N."/>
        </authorList>
    </citation>
    <scope>NUCLEOTIDE SEQUENCE [LARGE SCALE GENOMIC DNA]</scope>
    <source>
        <strain evidence="2 3">DSM 25927</strain>
    </source>
</reference>
<dbReference type="GO" id="GO:0009254">
    <property type="term" value="P:peptidoglycan turnover"/>
    <property type="evidence" value="ECO:0007669"/>
    <property type="project" value="UniProtKB-UniRule"/>
</dbReference>
<dbReference type="SUPFAM" id="SSF53067">
    <property type="entry name" value="Actin-like ATPase domain"/>
    <property type="match status" value="1"/>
</dbReference>
<gene>
    <name evidence="1" type="primary">anmK</name>
    <name evidence="2" type="ORF">SAMN04488038_1059</name>
</gene>
<dbReference type="Pfam" id="PF03702">
    <property type="entry name" value="AnmK"/>
    <property type="match status" value="1"/>
</dbReference>
<evidence type="ECO:0000313" key="3">
    <source>
        <dbReference type="Proteomes" id="UP000199233"/>
    </source>
</evidence>
<dbReference type="CDD" id="cd24050">
    <property type="entry name" value="ASKHA_NBD_ANMK"/>
    <property type="match status" value="1"/>
</dbReference>
<proteinExistence type="inferred from homology"/>
<comment type="pathway">
    <text evidence="1">Cell wall biogenesis; peptidoglycan recycling.</text>
</comment>
<comment type="pathway">
    <text evidence="1">Amino-sugar metabolism; 1,6-anhydro-N-acetylmuramate degradation.</text>
</comment>
<dbReference type="GO" id="GO:0005524">
    <property type="term" value="F:ATP binding"/>
    <property type="evidence" value="ECO:0007669"/>
    <property type="project" value="UniProtKB-UniRule"/>
</dbReference>
<protein>
    <recommendedName>
        <fullName evidence="1">Anhydro-N-acetylmuramic acid kinase</fullName>
        <ecNumber evidence="1">2.7.1.170</ecNumber>
    </recommendedName>
    <alternativeName>
        <fullName evidence="1">AnhMurNAc kinase</fullName>
    </alternativeName>
</protein>
<dbReference type="GO" id="GO:0016773">
    <property type="term" value="F:phosphotransferase activity, alcohol group as acceptor"/>
    <property type="evidence" value="ECO:0007669"/>
    <property type="project" value="UniProtKB-UniRule"/>
</dbReference>
<keyword evidence="1" id="KW-0808">Transferase</keyword>
<dbReference type="InterPro" id="IPR005338">
    <property type="entry name" value="Anhydro_N_Ac-Mur_kinase"/>
</dbReference>
<dbReference type="HAMAP" id="MF_01270">
    <property type="entry name" value="AnhMurNAc_kinase"/>
    <property type="match status" value="1"/>
</dbReference>
<dbReference type="NCBIfam" id="NF007139">
    <property type="entry name" value="PRK09585.1-3"/>
    <property type="match status" value="1"/>
</dbReference>
<keyword evidence="3" id="KW-1185">Reference proteome</keyword>
<dbReference type="EMBL" id="FOFS01000005">
    <property type="protein sequence ID" value="SEQ24117.1"/>
    <property type="molecule type" value="Genomic_DNA"/>
</dbReference>
<dbReference type="PANTHER" id="PTHR30605:SF0">
    <property type="entry name" value="ANHYDRO-N-ACETYLMURAMIC ACID KINASE"/>
    <property type="match status" value="1"/>
</dbReference>
<sequence>MGSTICLGLISGTSLDAIDAAACRFDEQGRWQGLLATRSHPYPPGLRGELLDLQAQPDQKLSLRDFARMDAQVGDCFAEAAQALLQQAGLSSAQISAIGSHGQTVFHDPQQIGTSLQLGDPNRIAARTGIATVGDLRRADMALGGQGAPLVPAFHQAVFASDLPRAVVNIGGIANITVLPANPQQAVFGFDTGPGNGLMDEWIQLHRQRTYDADGGWAASGVAQDALLRAWLAEPYFAAAAPKSTGRDYFKLDWARHPADLSAYRPQDVQASLLELSARSIAEALLRAAPQSAEVLICGGGARNGELMRRLAELLAPRAVRSTSAAGLDPDWVEAAAFAWLAWRRVHEVAGNLPAVTGASRSAVLGGLYRP</sequence>
<organism evidence="2 3">
    <name type="scientific">Solimonas aquatica</name>
    <dbReference type="NCBI Taxonomy" id="489703"/>
    <lineage>
        <taxon>Bacteria</taxon>
        <taxon>Pseudomonadati</taxon>
        <taxon>Pseudomonadota</taxon>
        <taxon>Gammaproteobacteria</taxon>
        <taxon>Nevskiales</taxon>
        <taxon>Nevskiaceae</taxon>
        <taxon>Solimonas</taxon>
    </lineage>
</organism>
<dbReference type="UniPathway" id="UPA00343"/>
<dbReference type="EC" id="2.7.1.170" evidence="1"/>
<dbReference type="GO" id="GO:0006040">
    <property type="term" value="P:amino sugar metabolic process"/>
    <property type="evidence" value="ECO:0007669"/>
    <property type="project" value="InterPro"/>
</dbReference>
<accession>A0A1H9EEX7</accession>
<comment type="similarity">
    <text evidence="1">Belongs to the anhydro-N-acetylmuramic acid kinase family.</text>
</comment>